<evidence type="ECO:0000256" key="2">
    <source>
        <dbReference type="ARBA" id="ARBA00023002"/>
    </source>
</evidence>
<protein>
    <submittedName>
        <fullName evidence="4">4-hydroxythreonine-4-phosphate dehydrogenase</fullName>
        <ecNumber evidence="4">1.1.1.262</ecNumber>
    </submittedName>
</protein>
<dbReference type="AlphaFoldDB" id="E3H6A7"/>
<dbReference type="NCBIfam" id="TIGR00557">
    <property type="entry name" value="pdxA"/>
    <property type="match status" value="1"/>
</dbReference>
<keyword evidence="2 4" id="KW-0560">Oxidoreductase</keyword>
<dbReference type="InterPro" id="IPR005255">
    <property type="entry name" value="PdxA_fam"/>
</dbReference>
<evidence type="ECO:0000313" key="5">
    <source>
        <dbReference type="Proteomes" id="UP000006875"/>
    </source>
</evidence>
<dbReference type="Pfam" id="PF04166">
    <property type="entry name" value="PdxA"/>
    <property type="match status" value="1"/>
</dbReference>
<dbReference type="GO" id="GO:0046872">
    <property type="term" value="F:metal ion binding"/>
    <property type="evidence" value="ECO:0007669"/>
    <property type="project" value="UniProtKB-KW"/>
</dbReference>
<dbReference type="Proteomes" id="UP000006875">
    <property type="component" value="Chromosome"/>
</dbReference>
<sequence>MNKIIGITMGDPSGIGPEIILKSFFNKKIKSGKYLVIGDYEIIEFFNKKLGLNVKLEKLINIDNINFSKDVLSILDLGLIKIENLKIGEVSLNSGNAAFQYLKKAIELAMNGKISGIATAPLNKEAMNKAGHFYSGHTEILGYYTSTKDYAMLLYDEKLSTIHVSTHVSLKEAIKRTKKERVEEVIRLADKTFRKLGLKNPKIAVAGLNPHSGENGLFGMEEIEEIIPAINSSISKGINVEGPIPPDTVFLKAVEGNYDVVVAMYHDQGHIPLKLLGFNSGVNITVGLPIIRTSVDHGTAFEIAGKNIANEESMINAINLVHKLSDA</sequence>
<dbReference type="GO" id="GO:0051287">
    <property type="term" value="F:NAD binding"/>
    <property type="evidence" value="ECO:0007669"/>
    <property type="project" value="InterPro"/>
</dbReference>
<dbReference type="KEGG" id="ipo:Ilyop_0077"/>
<keyword evidence="1" id="KW-0479">Metal-binding</keyword>
<dbReference type="Gene3D" id="3.40.718.10">
    <property type="entry name" value="Isopropylmalate Dehydrogenase"/>
    <property type="match status" value="1"/>
</dbReference>
<dbReference type="RefSeq" id="WP_013386537.1">
    <property type="nucleotide sequence ID" value="NC_014632.1"/>
</dbReference>
<evidence type="ECO:0000256" key="3">
    <source>
        <dbReference type="ARBA" id="ARBA00023027"/>
    </source>
</evidence>
<organism evidence="4 5">
    <name type="scientific">Ilyobacter polytropus (strain ATCC 51220 / DSM 2926 / LMG 16218 / CuHBu1)</name>
    <dbReference type="NCBI Taxonomy" id="572544"/>
    <lineage>
        <taxon>Bacteria</taxon>
        <taxon>Fusobacteriati</taxon>
        <taxon>Fusobacteriota</taxon>
        <taxon>Fusobacteriia</taxon>
        <taxon>Fusobacteriales</taxon>
        <taxon>Fusobacteriaceae</taxon>
        <taxon>Ilyobacter</taxon>
    </lineage>
</organism>
<evidence type="ECO:0000256" key="1">
    <source>
        <dbReference type="ARBA" id="ARBA00022723"/>
    </source>
</evidence>
<dbReference type="EC" id="1.1.1.262" evidence="4"/>
<dbReference type="HOGENOM" id="CLU_040168_1_0_0"/>
<evidence type="ECO:0000313" key="4">
    <source>
        <dbReference type="EMBL" id="ADO81866.1"/>
    </source>
</evidence>
<dbReference type="STRING" id="572544.Ilyop_0077"/>
<proteinExistence type="predicted"/>
<keyword evidence="3" id="KW-0520">NAD</keyword>
<name>E3H6A7_ILYPC</name>
<dbReference type="EMBL" id="CP002281">
    <property type="protein sequence ID" value="ADO81866.1"/>
    <property type="molecule type" value="Genomic_DNA"/>
</dbReference>
<keyword evidence="5" id="KW-1185">Reference proteome</keyword>
<accession>E3H6A7</accession>
<dbReference type="SUPFAM" id="SSF53659">
    <property type="entry name" value="Isocitrate/Isopropylmalate dehydrogenase-like"/>
    <property type="match status" value="1"/>
</dbReference>
<gene>
    <name evidence="4" type="ordered locus">Ilyop_0077</name>
</gene>
<dbReference type="PANTHER" id="PTHR30004:SF6">
    <property type="entry name" value="D-THREONATE 4-PHOSPHATE DEHYDROGENASE"/>
    <property type="match status" value="1"/>
</dbReference>
<dbReference type="GO" id="GO:0050570">
    <property type="term" value="F:4-hydroxythreonine-4-phosphate dehydrogenase activity"/>
    <property type="evidence" value="ECO:0007669"/>
    <property type="project" value="UniProtKB-EC"/>
</dbReference>
<dbReference type="eggNOG" id="COG1995">
    <property type="taxonomic scope" value="Bacteria"/>
</dbReference>
<reference evidence="4 5" key="1">
    <citation type="journal article" date="2010" name="Stand. Genomic Sci.">
        <title>Complete genome sequence of Ilyobacter polytropus type strain (CuHbu1).</title>
        <authorList>
            <person name="Sikorski J."/>
            <person name="Chertkov O."/>
            <person name="Lapidus A."/>
            <person name="Nolan M."/>
            <person name="Lucas S."/>
            <person name="Del Rio T.G."/>
            <person name="Tice H."/>
            <person name="Cheng J.F."/>
            <person name="Tapia R."/>
            <person name="Han C."/>
            <person name="Goodwin L."/>
            <person name="Pitluck S."/>
            <person name="Liolios K."/>
            <person name="Ivanova N."/>
            <person name="Mavromatis K."/>
            <person name="Mikhailova N."/>
            <person name="Pati A."/>
            <person name="Chen A."/>
            <person name="Palaniappan K."/>
            <person name="Land M."/>
            <person name="Hauser L."/>
            <person name="Chang Y.J."/>
            <person name="Jeffries C.D."/>
            <person name="Brambilla E."/>
            <person name="Yasawong M."/>
            <person name="Rohde M."/>
            <person name="Pukall R."/>
            <person name="Spring S."/>
            <person name="Goker M."/>
            <person name="Woyke T."/>
            <person name="Bristow J."/>
            <person name="Eisen J.A."/>
            <person name="Markowitz V."/>
            <person name="Hugenholtz P."/>
            <person name="Kyrpides N.C."/>
            <person name="Klenk H.P."/>
        </authorList>
    </citation>
    <scope>NUCLEOTIDE SEQUENCE [LARGE SCALE GENOMIC DNA]</scope>
    <source>
        <strain evidence="5">ATCC 51220 / DSM 2926 / LMG 16218 / CuHBu1</strain>
    </source>
</reference>
<dbReference type="PANTHER" id="PTHR30004">
    <property type="entry name" value="4-HYDROXYTHREONINE-4-PHOSPHATE DEHYDROGENASE"/>
    <property type="match status" value="1"/>
</dbReference>